<dbReference type="AlphaFoldDB" id="A0A5M4B629"/>
<comment type="caution">
    <text evidence="3">The sequence shown here is derived from an EMBL/GenBank/DDBJ whole genome shotgun (WGS) entry which is preliminary data.</text>
</comment>
<dbReference type="InterPro" id="IPR041607">
    <property type="entry name" value="HU-HIG"/>
</dbReference>
<proteinExistence type="predicted"/>
<organism evidence="3 4">
    <name type="scientific">Prolixibacter bellariivorans</name>
    <dbReference type="NCBI Taxonomy" id="314319"/>
    <lineage>
        <taxon>Bacteria</taxon>
        <taxon>Pseudomonadati</taxon>
        <taxon>Bacteroidota</taxon>
        <taxon>Bacteroidia</taxon>
        <taxon>Marinilabiliales</taxon>
        <taxon>Prolixibacteraceae</taxon>
        <taxon>Prolixibacter</taxon>
    </lineage>
</organism>
<dbReference type="OrthoDB" id="1012054at2"/>
<feature type="domain" description="HU" evidence="2">
    <location>
        <begin position="1"/>
        <end position="123"/>
    </location>
</feature>
<keyword evidence="4" id="KW-1185">Reference proteome</keyword>
<dbReference type="SUPFAM" id="SSF47729">
    <property type="entry name" value="IHF-like DNA-binding proteins"/>
    <property type="match status" value="1"/>
</dbReference>
<dbReference type="GO" id="GO:0003677">
    <property type="term" value="F:DNA binding"/>
    <property type="evidence" value="ECO:0007669"/>
    <property type="project" value="UniProtKB-KW"/>
</dbReference>
<name>A0A5M4B629_9BACT</name>
<keyword evidence="1" id="KW-0238">DNA-binding</keyword>
<accession>A0A5M4B629</accession>
<dbReference type="Gene3D" id="4.10.520.10">
    <property type="entry name" value="IHF-like DNA-binding proteins"/>
    <property type="match status" value="1"/>
</dbReference>
<protein>
    <recommendedName>
        <fullName evidence="2">HU domain-containing protein</fullName>
    </recommendedName>
</protein>
<dbReference type="EMBL" id="BLAX01000001">
    <property type="protein sequence ID" value="GET35197.1"/>
    <property type="molecule type" value="Genomic_DNA"/>
</dbReference>
<evidence type="ECO:0000256" key="1">
    <source>
        <dbReference type="ARBA" id="ARBA00023125"/>
    </source>
</evidence>
<evidence type="ECO:0000313" key="3">
    <source>
        <dbReference type="EMBL" id="GET35197.1"/>
    </source>
</evidence>
<sequence length="126" mass="13923">MSILFSKVQRVNPRDTAAAKKWYIVPSRVELKNEKVIAEALTKNTTLSRGEASLVIDELQSVIIGFLLDGYSVRMGDWGTFNLTLNSAGSDTEAECTAENIKSVNIRFRPGKDMKEALAKATFAPR</sequence>
<dbReference type="RefSeq" id="WP_025865895.1">
    <property type="nucleotide sequence ID" value="NZ_BLAX01000001.1"/>
</dbReference>
<dbReference type="Proteomes" id="UP000391834">
    <property type="component" value="Unassembled WGS sequence"/>
</dbReference>
<gene>
    <name evidence="3" type="ORF">PbJCM13498_40600</name>
</gene>
<evidence type="ECO:0000259" key="2">
    <source>
        <dbReference type="Pfam" id="PF18291"/>
    </source>
</evidence>
<reference evidence="3 4" key="1">
    <citation type="submission" date="2019-10" db="EMBL/GenBank/DDBJ databases">
        <title>Prolixibacter strains distinguished by the presence of nitrate reductase genes were adept at nitrate-dependent anaerobic corrosion of metallic iron and carbon steel.</title>
        <authorList>
            <person name="Iino T."/>
            <person name="Shono N."/>
            <person name="Ito K."/>
            <person name="Nakamura R."/>
            <person name="Sueoka K."/>
            <person name="Harayama S."/>
            <person name="Ohkuma M."/>
        </authorList>
    </citation>
    <scope>NUCLEOTIDE SEQUENCE [LARGE SCALE GENOMIC DNA]</scope>
    <source>
        <strain evidence="3 4">JCM 13498</strain>
    </source>
</reference>
<dbReference type="InterPro" id="IPR010992">
    <property type="entry name" value="IHF-like_DNA-bd_dom_sf"/>
</dbReference>
<evidence type="ECO:0000313" key="4">
    <source>
        <dbReference type="Proteomes" id="UP000391834"/>
    </source>
</evidence>
<dbReference type="Pfam" id="PF18291">
    <property type="entry name" value="HU-HIG"/>
    <property type="match status" value="1"/>
</dbReference>